<dbReference type="PANTHER" id="PTHR13948:SF3">
    <property type="entry name" value="FI21118P1"/>
    <property type="match status" value="1"/>
</dbReference>
<gene>
    <name evidence="14" type="ORF">B0T24DRAFT_639213</name>
</gene>
<keyword evidence="15" id="KW-1185">Reference proteome</keyword>
<dbReference type="InterPro" id="IPR001876">
    <property type="entry name" value="Znf_RanBP2"/>
</dbReference>
<keyword evidence="6 8" id="KW-0694">RNA-binding</keyword>
<evidence type="ECO:0008006" key="16">
    <source>
        <dbReference type="Google" id="ProtNLM"/>
    </source>
</evidence>
<keyword evidence="7" id="KW-0539">Nucleus</keyword>
<keyword evidence="3" id="KW-0677">Repeat</keyword>
<evidence type="ECO:0000256" key="8">
    <source>
        <dbReference type="PROSITE-ProRule" id="PRU00176"/>
    </source>
</evidence>
<feature type="region of interest" description="Disordered" evidence="10">
    <location>
        <begin position="291"/>
        <end position="314"/>
    </location>
</feature>
<feature type="region of interest" description="Disordered" evidence="10">
    <location>
        <begin position="726"/>
        <end position="779"/>
    </location>
</feature>
<dbReference type="GO" id="GO:0000398">
    <property type="term" value="P:mRNA splicing, via spliceosome"/>
    <property type="evidence" value="ECO:0007669"/>
    <property type="project" value="TreeGrafter"/>
</dbReference>
<evidence type="ECO:0000259" key="11">
    <source>
        <dbReference type="PROSITE" id="PS50102"/>
    </source>
</evidence>
<evidence type="ECO:0000313" key="14">
    <source>
        <dbReference type="EMBL" id="KAK3365140.1"/>
    </source>
</evidence>
<accession>A0AAE0JWB4</accession>
<evidence type="ECO:0000256" key="7">
    <source>
        <dbReference type="ARBA" id="ARBA00023242"/>
    </source>
</evidence>
<sequence length="870" mass="96909">MYDGGYQPTSRSASRDGGGYRRRADQREGESRRQSSINPHSESRSLNYDDELRFDDYGRDHHSSRWSDRGRRDSYSGAPSYDYRETSSGGPPEEGEWIESEQPVQRDRRGRGDGRFYDRERSQSPGNYHSASHNGGGHHLKGHPGAPAKTIILEGLPQEANEQFVLLGLDFVAQDQRFSDDKVKIARFNYDDIGPRIAYVEFYRAADAKEFAGNHQDEVSFPLVPSRGLESEFIKVRVSLSSNRNQGRADDNWDCTRCHASNSSHHTSCHSCHSVRPDNYWNDDYHGQGHGRTEYGYEQDTTSQGRLLTGESDASPEASPFLVLMGLGVSITEDVLADGVMKLFIDPVQDQPKEASNPTNKLKSTAPTNSTVGLGAKPGSLRRVFLMRDRKTAESRGYGFAEFASKEDASAAIAKYRASGSFTIASKSVTIAFSHLGAFVPPSPTEPQAFTFPNIYNPDQPLKYWNNFLYPGIKVVSEPPVLEAPSPEKRAEDQISAGMGAMRGTNAKKPKKDKESVKVNMIPQIQMWTKKSAELHSAHKQSTLDEKATDKSADALISAGPTDSTDDVQADGPLDPHWNDKYISYADWDTLTCLVCDWKPLPEETMVELGYSAAHREDFLRSHEVRVHDHYKDPEVKEKAAAKLAALGKQPRTIVRRTPRLKSAPLPVYVSYADFDALRCHLCRRNFKNIPTIWRHEQESELHKRMLADPKNKERATAELLAKGKTTPTMVPDNNMKQQQMQYRDRAQERRQAFRQPNKPAGQHQAAAEKRKEPPSEMAVEEGSVAKMSKGAGILAKMGWTDGAGLGAEGAGMTQALVTDAYAPGVGLGAEGGNLGDAAQEAARKTRGNPFDFIEKTRDKARERYYETKE</sequence>
<dbReference type="GO" id="GO:0008270">
    <property type="term" value="F:zinc ion binding"/>
    <property type="evidence" value="ECO:0007669"/>
    <property type="project" value="UniProtKB-KW"/>
</dbReference>
<feature type="compositionally biased region" description="Basic and acidic residues" evidence="10">
    <location>
        <begin position="104"/>
        <end position="122"/>
    </location>
</feature>
<protein>
    <recommendedName>
        <fullName evidence="16">RNA-binding protein</fullName>
    </recommendedName>
</protein>
<dbReference type="PROSITE" id="PS50174">
    <property type="entry name" value="G_PATCH"/>
    <property type="match status" value="1"/>
</dbReference>
<dbReference type="Proteomes" id="UP001287356">
    <property type="component" value="Unassembled WGS sequence"/>
</dbReference>
<feature type="domain" description="RRM" evidence="11">
    <location>
        <begin position="341"/>
        <end position="436"/>
    </location>
</feature>
<dbReference type="InterPro" id="IPR012677">
    <property type="entry name" value="Nucleotide-bd_a/b_plait_sf"/>
</dbReference>
<evidence type="ECO:0000256" key="2">
    <source>
        <dbReference type="ARBA" id="ARBA00022723"/>
    </source>
</evidence>
<dbReference type="PROSITE" id="PS50199">
    <property type="entry name" value="ZF_RANBP2_2"/>
    <property type="match status" value="1"/>
</dbReference>
<evidence type="ECO:0000259" key="12">
    <source>
        <dbReference type="PROSITE" id="PS50174"/>
    </source>
</evidence>
<keyword evidence="2" id="KW-0479">Metal-binding</keyword>
<dbReference type="InterPro" id="IPR035979">
    <property type="entry name" value="RBD_domain_sf"/>
</dbReference>
<comment type="subcellular location">
    <subcellularLocation>
        <location evidence="1">Nucleus</location>
    </subcellularLocation>
</comment>
<evidence type="ECO:0000256" key="9">
    <source>
        <dbReference type="PROSITE-ProRule" id="PRU00322"/>
    </source>
</evidence>
<feature type="compositionally biased region" description="Polar residues" evidence="10">
    <location>
        <begin position="354"/>
        <end position="372"/>
    </location>
</feature>
<evidence type="ECO:0000256" key="4">
    <source>
        <dbReference type="ARBA" id="ARBA00022771"/>
    </source>
</evidence>
<feature type="compositionally biased region" description="Basic and acidic residues" evidence="10">
    <location>
        <begin position="743"/>
        <end position="752"/>
    </location>
</feature>
<dbReference type="GO" id="GO:0005634">
    <property type="term" value="C:nucleus"/>
    <property type="evidence" value="ECO:0007669"/>
    <property type="project" value="UniProtKB-SubCell"/>
</dbReference>
<dbReference type="Pfam" id="PF01585">
    <property type="entry name" value="G-patch"/>
    <property type="match status" value="1"/>
</dbReference>
<proteinExistence type="predicted"/>
<dbReference type="SMART" id="SM00360">
    <property type="entry name" value="RRM"/>
    <property type="match status" value="1"/>
</dbReference>
<dbReference type="GO" id="GO:0003723">
    <property type="term" value="F:RNA binding"/>
    <property type="evidence" value="ECO:0007669"/>
    <property type="project" value="UniProtKB-UniRule"/>
</dbReference>
<reference evidence="14" key="1">
    <citation type="journal article" date="2023" name="Mol. Phylogenet. Evol.">
        <title>Genome-scale phylogeny and comparative genomics of the fungal order Sordariales.</title>
        <authorList>
            <person name="Hensen N."/>
            <person name="Bonometti L."/>
            <person name="Westerberg I."/>
            <person name="Brannstrom I.O."/>
            <person name="Guillou S."/>
            <person name="Cros-Aarteil S."/>
            <person name="Calhoun S."/>
            <person name="Haridas S."/>
            <person name="Kuo A."/>
            <person name="Mondo S."/>
            <person name="Pangilinan J."/>
            <person name="Riley R."/>
            <person name="LaButti K."/>
            <person name="Andreopoulos B."/>
            <person name="Lipzen A."/>
            <person name="Chen C."/>
            <person name="Yan M."/>
            <person name="Daum C."/>
            <person name="Ng V."/>
            <person name="Clum A."/>
            <person name="Steindorff A."/>
            <person name="Ohm R.A."/>
            <person name="Martin F."/>
            <person name="Silar P."/>
            <person name="Natvig D.O."/>
            <person name="Lalanne C."/>
            <person name="Gautier V."/>
            <person name="Ament-Velasquez S.L."/>
            <person name="Kruys A."/>
            <person name="Hutchinson M.I."/>
            <person name="Powell A.J."/>
            <person name="Barry K."/>
            <person name="Miller A.N."/>
            <person name="Grigoriev I.V."/>
            <person name="Debuchy R."/>
            <person name="Gladieux P."/>
            <person name="Hiltunen Thoren M."/>
            <person name="Johannesson H."/>
        </authorList>
    </citation>
    <scope>NUCLEOTIDE SEQUENCE</scope>
    <source>
        <strain evidence="14">CBS 958.72</strain>
    </source>
</reference>
<dbReference type="AlphaFoldDB" id="A0AAE0JWB4"/>
<evidence type="ECO:0000259" key="13">
    <source>
        <dbReference type="PROSITE" id="PS50199"/>
    </source>
</evidence>
<keyword evidence="5" id="KW-0862">Zinc</keyword>
<evidence type="ECO:0000256" key="10">
    <source>
        <dbReference type="SAM" id="MobiDB-lite"/>
    </source>
</evidence>
<keyword evidence="4 9" id="KW-0863">Zinc-finger</keyword>
<reference evidence="14" key="2">
    <citation type="submission" date="2023-06" db="EMBL/GenBank/DDBJ databases">
        <authorList>
            <consortium name="Lawrence Berkeley National Laboratory"/>
            <person name="Haridas S."/>
            <person name="Hensen N."/>
            <person name="Bonometti L."/>
            <person name="Westerberg I."/>
            <person name="Brannstrom I.O."/>
            <person name="Guillou S."/>
            <person name="Cros-Aarteil S."/>
            <person name="Calhoun S."/>
            <person name="Kuo A."/>
            <person name="Mondo S."/>
            <person name="Pangilinan J."/>
            <person name="Riley R."/>
            <person name="Labutti K."/>
            <person name="Andreopoulos B."/>
            <person name="Lipzen A."/>
            <person name="Chen C."/>
            <person name="Yanf M."/>
            <person name="Daum C."/>
            <person name="Ng V."/>
            <person name="Clum A."/>
            <person name="Steindorff A."/>
            <person name="Ohm R."/>
            <person name="Martin F."/>
            <person name="Silar P."/>
            <person name="Natvig D."/>
            <person name="Lalanne C."/>
            <person name="Gautier V."/>
            <person name="Ament-Velasquez S.L."/>
            <person name="Kruys A."/>
            <person name="Hutchinson M.I."/>
            <person name="Powell A.J."/>
            <person name="Barry K."/>
            <person name="Miller A.N."/>
            <person name="Grigoriev I.V."/>
            <person name="Debuchy R."/>
            <person name="Gladieux P."/>
            <person name="Thoren M.H."/>
            <person name="Johannesson H."/>
        </authorList>
    </citation>
    <scope>NUCLEOTIDE SEQUENCE</scope>
    <source>
        <strain evidence="14">CBS 958.72</strain>
    </source>
</reference>
<feature type="domain" description="G-patch" evidence="12">
    <location>
        <begin position="787"/>
        <end position="833"/>
    </location>
</feature>
<dbReference type="Gene3D" id="3.30.70.330">
    <property type="match status" value="1"/>
</dbReference>
<feature type="region of interest" description="Disordered" evidence="10">
    <location>
        <begin position="1"/>
        <end position="146"/>
    </location>
</feature>
<comment type="caution">
    <text evidence="14">The sequence shown here is derived from an EMBL/GenBank/DDBJ whole genome shotgun (WGS) entry which is preliminary data.</text>
</comment>
<dbReference type="SUPFAM" id="SSF54928">
    <property type="entry name" value="RNA-binding domain, RBD"/>
    <property type="match status" value="1"/>
</dbReference>
<dbReference type="Pfam" id="PF00076">
    <property type="entry name" value="RRM_1"/>
    <property type="match status" value="1"/>
</dbReference>
<feature type="compositionally biased region" description="Basic and acidic residues" evidence="10">
    <location>
        <begin position="50"/>
        <end position="74"/>
    </location>
</feature>
<evidence type="ECO:0000256" key="3">
    <source>
        <dbReference type="ARBA" id="ARBA00022737"/>
    </source>
</evidence>
<dbReference type="EMBL" id="JAULSN010000009">
    <property type="protein sequence ID" value="KAK3365140.1"/>
    <property type="molecule type" value="Genomic_DNA"/>
</dbReference>
<feature type="compositionally biased region" description="Polar residues" evidence="10">
    <location>
        <begin position="123"/>
        <end position="133"/>
    </location>
</feature>
<evidence type="ECO:0000256" key="6">
    <source>
        <dbReference type="ARBA" id="ARBA00022884"/>
    </source>
</evidence>
<dbReference type="PROSITE" id="PS50102">
    <property type="entry name" value="RRM"/>
    <property type="match status" value="1"/>
</dbReference>
<dbReference type="PROSITE" id="PS01358">
    <property type="entry name" value="ZF_RANBP2_1"/>
    <property type="match status" value="1"/>
</dbReference>
<dbReference type="PANTHER" id="PTHR13948">
    <property type="entry name" value="RNA-BINDING PROTEIN"/>
    <property type="match status" value="1"/>
</dbReference>
<feature type="domain" description="RanBP2-type" evidence="13">
    <location>
        <begin position="248"/>
        <end position="278"/>
    </location>
</feature>
<evidence type="ECO:0000256" key="1">
    <source>
        <dbReference type="ARBA" id="ARBA00004123"/>
    </source>
</evidence>
<dbReference type="InterPro" id="IPR000504">
    <property type="entry name" value="RRM_dom"/>
</dbReference>
<feature type="compositionally biased region" description="Basic and acidic residues" evidence="10">
    <location>
        <begin position="18"/>
        <end position="33"/>
    </location>
</feature>
<organism evidence="14 15">
    <name type="scientific">Lasiosphaeria ovina</name>
    <dbReference type="NCBI Taxonomy" id="92902"/>
    <lineage>
        <taxon>Eukaryota</taxon>
        <taxon>Fungi</taxon>
        <taxon>Dikarya</taxon>
        <taxon>Ascomycota</taxon>
        <taxon>Pezizomycotina</taxon>
        <taxon>Sordariomycetes</taxon>
        <taxon>Sordariomycetidae</taxon>
        <taxon>Sordariales</taxon>
        <taxon>Lasiosphaeriaceae</taxon>
        <taxon>Lasiosphaeria</taxon>
    </lineage>
</organism>
<feature type="region of interest" description="Disordered" evidence="10">
    <location>
        <begin position="350"/>
        <end position="373"/>
    </location>
</feature>
<dbReference type="InterPro" id="IPR000467">
    <property type="entry name" value="G_patch_dom"/>
</dbReference>
<evidence type="ECO:0000256" key="5">
    <source>
        <dbReference type="ARBA" id="ARBA00022833"/>
    </source>
</evidence>
<feature type="region of interest" description="Disordered" evidence="10">
    <location>
        <begin position="532"/>
        <end position="551"/>
    </location>
</feature>
<evidence type="ECO:0000313" key="15">
    <source>
        <dbReference type="Proteomes" id="UP001287356"/>
    </source>
</evidence>
<name>A0AAE0JWB4_9PEZI</name>
<dbReference type="SMART" id="SM00443">
    <property type="entry name" value="G_patch"/>
    <property type="match status" value="1"/>
</dbReference>
<feature type="compositionally biased region" description="Polar residues" evidence="10">
    <location>
        <begin position="34"/>
        <end position="46"/>
    </location>
</feature>